<dbReference type="OrthoDB" id="666653at2759"/>
<dbReference type="AlphaFoldDB" id="A0A067LDN2"/>
<organism evidence="2 3">
    <name type="scientific">Jatropha curcas</name>
    <name type="common">Barbados nut</name>
    <dbReference type="NCBI Taxonomy" id="180498"/>
    <lineage>
        <taxon>Eukaryota</taxon>
        <taxon>Viridiplantae</taxon>
        <taxon>Streptophyta</taxon>
        <taxon>Embryophyta</taxon>
        <taxon>Tracheophyta</taxon>
        <taxon>Spermatophyta</taxon>
        <taxon>Magnoliopsida</taxon>
        <taxon>eudicotyledons</taxon>
        <taxon>Gunneridae</taxon>
        <taxon>Pentapetalae</taxon>
        <taxon>rosids</taxon>
        <taxon>fabids</taxon>
        <taxon>Malpighiales</taxon>
        <taxon>Euphorbiaceae</taxon>
        <taxon>Crotonoideae</taxon>
        <taxon>Jatropheae</taxon>
        <taxon>Jatropha</taxon>
    </lineage>
</organism>
<dbReference type="PANTHER" id="PTHR33430:SF9">
    <property type="entry name" value="MATERNAL EFFECT EMBRYO ARREST 60"/>
    <property type="match status" value="1"/>
</dbReference>
<feature type="transmembrane region" description="Helical" evidence="1">
    <location>
        <begin position="105"/>
        <end position="129"/>
    </location>
</feature>
<gene>
    <name evidence="2" type="ORF">JCGZ_02914</name>
</gene>
<dbReference type="Proteomes" id="UP000027138">
    <property type="component" value="Unassembled WGS sequence"/>
</dbReference>
<dbReference type="InterPro" id="IPR018247">
    <property type="entry name" value="EF_Hand_1_Ca_BS"/>
</dbReference>
<evidence type="ECO:0000313" key="3">
    <source>
        <dbReference type="Proteomes" id="UP000027138"/>
    </source>
</evidence>
<dbReference type="PANTHER" id="PTHR33430">
    <property type="entry name" value="MATERNAL EFFECT EMBRYO ARREST PROTEIN"/>
    <property type="match status" value="1"/>
</dbReference>
<reference evidence="2 3" key="1">
    <citation type="journal article" date="2014" name="PLoS ONE">
        <title>Global Analysis of Gene Expression Profiles in Physic Nut (Jatropha curcas L.) Seedlings Exposed to Salt Stress.</title>
        <authorList>
            <person name="Zhang L."/>
            <person name="Zhang C."/>
            <person name="Wu P."/>
            <person name="Chen Y."/>
            <person name="Li M."/>
            <person name="Jiang H."/>
            <person name="Wu G."/>
        </authorList>
    </citation>
    <scope>NUCLEOTIDE SEQUENCE [LARGE SCALE GENOMIC DNA]</scope>
    <source>
        <strain evidence="3">cv. GZQX0401</strain>
        <tissue evidence="2">Young leaves</tissue>
    </source>
</reference>
<proteinExistence type="predicted"/>
<evidence type="ECO:0008006" key="4">
    <source>
        <dbReference type="Google" id="ProtNLM"/>
    </source>
</evidence>
<keyword evidence="3" id="KW-1185">Reference proteome</keyword>
<accession>A0A067LDN2</accession>
<feature type="transmembrane region" description="Helical" evidence="1">
    <location>
        <begin position="52"/>
        <end position="70"/>
    </location>
</feature>
<dbReference type="PROSITE" id="PS00018">
    <property type="entry name" value="EF_HAND_1"/>
    <property type="match status" value="1"/>
</dbReference>
<feature type="transmembrane region" description="Helical" evidence="1">
    <location>
        <begin position="141"/>
        <end position="167"/>
    </location>
</feature>
<dbReference type="EMBL" id="KK914309">
    <property type="protein sequence ID" value="KDP42184.1"/>
    <property type="molecule type" value="Genomic_DNA"/>
</dbReference>
<evidence type="ECO:0000256" key="1">
    <source>
        <dbReference type="SAM" id="Phobius"/>
    </source>
</evidence>
<keyword evidence="1" id="KW-0812">Transmembrane</keyword>
<evidence type="ECO:0000313" key="2">
    <source>
        <dbReference type="EMBL" id="KDP42184.1"/>
    </source>
</evidence>
<protein>
    <recommendedName>
        <fullName evidence="4">EF-hand domain-containing protein</fullName>
    </recommendedName>
</protein>
<dbReference type="STRING" id="180498.A0A067LDN2"/>
<feature type="transmembrane region" description="Helical" evidence="1">
    <location>
        <begin position="7"/>
        <end position="26"/>
    </location>
</feature>
<name>A0A067LDN2_JATCU</name>
<keyword evidence="1" id="KW-1133">Transmembrane helix</keyword>
<sequence length="171" mass="18197">MALDGIVNVNSLFTLALFLGLAWYPVPDPTITLVTDPSCTASSAIVENLVTFHVYSFSSFLFSSLVALALKQAIKIADKDDDNIISVEELGSASLVHVDMVALRVGTLVSGFGSVFGCGFLMMALVNLVQIKLGILACGSLYTVAAIGPLVILVPLALVIYVFLMLYSFTR</sequence>
<keyword evidence="1" id="KW-0472">Membrane</keyword>